<dbReference type="SUPFAM" id="SSF47203">
    <property type="entry name" value="Acyl-CoA dehydrogenase C-terminal domain-like"/>
    <property type="match status" value="1"/>
</dbReference>
<dbReference type="EC" id="1.-.-.-" evidence="11"/>
<evidence type="ECO:0000256" key="4">
    <source>
        <dbReference type="ARBA" id="ARBA00022827"/>
    </source>
</evidence>
<dbReference type="InterPro" id="IPR037069">
    <property type="entry name" value="AcylCoA_DH/ox_N_sf"/>
</dbReference>
<dbReference type="CDD" id="cd00567">
    <property type="entry name" value="ACAD"/>
    <property type="match status" value="1"/>
</dbReference>
<comment type="cofactor">
    <cofactor evidence="1 6">
        <name>FAD</name>
        <dbReference type="ChEBI" id="CHEBI:57692"/>
    </cofactor>
</comment>
<keyword evidence="3 6" id="KW-0285">Flavoprotein</keyword>
<dbReference type="Proteomes" id="UP001589818">
    <property type="component" value="Unassembled WGS sequence"/>
</dbReference>
<evidence type="ECO:0000259" key="10">
    <source>
        <dbReference type="Pfam" id="PF02771"/>
    </source>
</evidence>
<dbReference type="Pfam" id="PF00441">
    <property type="entry name" value="Acyl-CoA_dh_1"/>
    <property type="match status" value="1"/>
</dbReference>
<dbReference type="Gene3D" id="1.10.540.10">
    <property type="entry name" value="Acyl-CoA dehydrogenase/oxidase, N-terminal domain"/>
    <property type="match status" value="1"/>
</dbReference>
<evidence type="ECO:0000313" key="12">
    <source>
        <dbReference type="Proteomes" id="UP001589818"/>
    </source>
</evidence>
<keyword evidence="12" id="KW-1185">Reference proteome</keyword>
<dbReference type="Pfam" id="PF02771">
    <property type="entry name" value="Acyl-CoA_dh_N"/>
    <property type="match status" value="1"/>
</dbReference>
<name>A0ABV6JDI6_9BACL</name>
<evidence type="ECO:0000256" key="2">
    <source>
        <dbReference type="ARBA" id="ARBA00009347"/>
    </source>
</evidence>
<gene>
    <name evidence="11" type="ORF">ACFFJ8_19395</name>
</gene>
<evidence type="ECO:0000256" key="7">
    <source>
        <dbReference type="SAM" id="MobiDB-lite"/>
    </source>
</evidence>
<dbReference type="InterPro" id="IPR009075">
    <property type="entry name" value="AcylCo_DH/oxidase_C"/>
</dbReference>
<dbReference type="Gene3D" id="1.20.140.10">
    <property type="entry name" value="Butyryl-CoA Dehydrogenase, subunit A, domain 3"/>
    <property type="match status" value="1"/>
</dbReference>
<feature type="region of interest" description="Disordered" evidence="7">
    <location>
        <begin position="131"/>
        <end position="151"/>
    </location>
</feature>
<feature type="domain" description="Acyl-CoA oxidase/dehydrogenase middle" evidence="9">
    <location>
        <begin position="130"/>
        <end position="220"/>
    </location>
</feature>
<accession>A0ABV6JDI6</accession>
<dbReference type="PANTHER" id="PTHR43884">
    <property type="entry name" value="ACYL-COA DEHYDROGENASE"/>
    <property type="match status" value="1"/>
</dbReference>
<dbReference type="InterPro" id="IPR009100">
    <property type="entry name" value="AcylCoA_DH/oxidase_NM_dom_sf"/>
</dbReference>
<dbReference type="GO" id="GO:0016491">
    <property type="term" value="F:oxidoreductase activity"/>
    <property type="evidence" value="ECO:0007669"/>
    <property type="project" value="UniProtKB-KW"/>
</dbReference>
<dbReference type="InterPro" id="IPR036250">
    <property type="entry name" value="AcylCo_DH-like_C"/>
</dbReference>
<dbReference type="EMBL" id="JBHLVF010000034">
    <property type="protein sequence ID" value="MFC0393524.1"/>
    <property type="molecule type" value="Genomic_DNA"/>
</dbReference>
<dbReference type="SUPFAM" id="SSF56645">
    <property type="entry name" value="Acyl-CoA dehydrogenase NM domain-like"/>
    <property type="match status" value="1"/>
</dbReference>
<comment type="caution">
    <text evidence="11">The sequence shown here is derived from an EMBL/GenBank/DDBJ whole genome shotgun (WGS) entry which is preliminary data.</text>
</comment>
<keyword evidence="5 6" id="KW-0560">Oxidoreductase</keyword>
<evidence type="ECO:0000256" key="5">
    <source>
        <dbReference type="ARBA" id="ARBA00023002"/>
    </source>
</evidence>
<dbReference type="InterPro" id="IPR046373">
    <property type="entry name" value="Acyl-CoA_Oxase/DH_mid-dom_sf"/>
</dbReference>
<dbReference type="Gene3D" id="2.40.110.10">
    <property type="entry name" value="Butyryl-CoA Dehydrogenase, subunit A, domain 2"/>
    <property type="match status" value="1"/>
</dbReference>
<dbReference type="PANTHER" id="PTHR43884:SF25">
    <property type="entry name" value="ACYL-COA DEHYDROGENASE YDBM-RELATED"/>
    <property type="match status" value="1"/>
</dbReference>
<dbReference type="InterPro" id="IPR006091">
    <property type="entry name" value="Acyl-CoA_Oxase/DH_mid-dom"/>
</dbReference>
<dbReference type="InterPro" id="IPR013786">
    <property type="entry name" value="AcylCoA_DH/ox_N"/>
</dbReference>
<dbReference type="PIRSF" id="PIRSF016578">
    <property type="entry name" value="HsaA"/>
    <property type="match status" value="1"/>
</dbReference>
<evidence type="ECO:0000313" key="11">
    <source>
        <dbReference type="EMBL" id="MFC0393524.1"/>
    </source>
</evidence>
<protein>
    <submittedName>
        <fullName evidence="11">Acyl-CoA dehydrogenase family protein</fullName>
        <ecNumber evidence="11">1.-.-.-</ecNumber>
    </submittedName>
</protein>
<evidence type="ECO:0000256" key="1">
    <source>
        <dbReference type="ARBA" id="ARBA00001974"/>
    </source>
</evidence>
<feature type="domain" description="Acyl-CoA dehydrogenase/oxidase C-terminal" evidence="8">
    <location>
        <begin position="244"/>
        <end position="361"/>
    </location>
</feature>
<reference evidence="11 12" key="1">
    <citation type="submission" date="2024-09" db="EMBL/GenBank/DDBJ databases">
        <authorList>
            <person name="Sun Q."/>
            <person name="Mori K."/>
        </authorList>
    </citation>
    <scope>NUCLEOTIDE SEQUENCE [LARGE SCALE GENOMIC DNA]</scope>
    <source>
        <strain evidence="11 12">CCM 4839</strain>
    </source>
</reference>
<comment type="similarity">
    <text evidence="2 6">Belongs to the acyl-CoA dehydrogenase family.</text>
</comment>
<sequence length="391" mass="43377">MNRIIDDYIRSGEERTRADKVEKLAARFSERAAMHDREGSFPFENFADLHEAGYLKITVPQEFDGDGLTLYDLVMLQERLAYGDGSTALAVGWHIGQILHLRTSRKWPEAIFAELCRSVVSDGAMINTFASEASSGSPSRGGKPETTAIPTEGGWLITGRKTYSTLSPILDRFVVTAYIPDEEGTADFLVHRTDRVSLVDTWDTLGMRATGSHDVVLDGVFVDKDMRLSEKGIDDGGGWFLHIPACYIGIAMAARDYALDFARSYRPNHMNEPIAALPYVQHSIGEMEIELRTARSLLYAAADRWDREIDNRPALKPELGMAKYVATNNAIKVVDLAMRIVGAASLERKRPLERFYRDVRAGLHNPPMDSSVLHTLAGAALAEMPVDRGNS</sequence>
<evidence type="ECO:0000256" key="6">
    <source>
        <dbReference type="RuleBase" id="RU362125"/>
    </source>
</evidence>
<feature type="domain" description="Acyl-CoA dehydrogenase/oxidase N-terminal" evidence="10">
    <location>
        <begin position="13"/>
        <end position="97"/>
    </location>
</feature>
<evidence type="ECO:0000256" key="3">
    <source>
        <dbReference type="ARBA" id="ARBA00022630"/>
    </source>
</evidence>
<dbReference type="Pfam" id="PF02770">
    <property type="entry name" value="Acyl-CoA_dh_M"/>
    <property type="match status" value="1"/>
</dbReference>
<evidence type="ECO:0000259" key="9">
    <source>
        <dbReference type="Pfam" id="PF02770"/>
    </source>
</evidence>
<dbReference type="RefSeq" id="WP_204821710.1">
    <property type="nucleotide sequence ID" value="NZ_JANHOF010000008.1"/>
</dbReference>
<organism evidence="11 12">
    <name type="scientific">Paenibacillus mendelii</name>
    <dbReference type="NCBI Taxonomy" id="206163"/>
    <lineage>
        <taxon>Bacteria</taxon>
        <taxon>Bacillati</taxon>
        <taxon>Bacillota</taxon>
        <taxon>Bacilli</taxon>
        <taxon>Bacillales</taxon>
        <taxon>Paenibacillaceae</taxon>
        <taxon>Paenibacillus</taxon>
    </lineage>
</organism>
<proteinExistence type="inferred from homology"/>
<keyword evidence="4 6" id="KW-0274">FAD</keyword>
<evidence type="ECO:0000259" key="8">
    <source>
        <dbReference type="Pfam" id="PF00441"/>
    </source>
</evidence>